<keyword evidence="2" id="KW-1185">Reference proteome</keyword>
<dbReference type="OrthoDB" id="2664633at2"/>
<accession>U4TA28</accession>
<reference evidence="1 2" key="1">
    <citation type="journal article" date="2013" name="Genome Announc.">
        <title>Draft Genome Sequence of Psychrobacter aquaticus Strain CMS 56T, Isolated from a Cyanobacterial Mat Sample Collected from Water Bodies in the McMurdo Dry Valley Region of Antarctica.</title>
        <authorList>
            <person name="Reddy G.S."/>
            <person name="Ara S."/>
            <person name="Singh A."/>
            <person name="Kumar Pinnaka A."/>
            <person name="Shivaji S."/>
        </authorList>
    </citation>
    <scope>NUCLEOTIDE SEQUENCE [LARGE SCALE GENOMIC DNA]</scope>
    <source>
        <strain evidence="1 2">CMS 56</strain>
    </source>
</reference>
<comment type="caution">
    <text evidence="1">The sequence shown here is derived from an EMBL/GenBank/DDBJ whole genome shotgun (WGS) entry which is preliminary data.</text>
</comment>
<dbReference type="EMBL" id="AUSW01000006">
    <property type="protein sequence ID" value="ERL56981.1"/>
    <property type="molecule type" value="Genomic_DNA"/>
</dbReference>
<evidence type="ECO:0000313" key="2">
    <source>
        <dbReference type="Proteomes" id="UP000016761"/>
    </source>
</evidence>
<dbReference type="Proteomes" id="UP000016761">
    <property type="component" value="Unassembled WGS sequence"/>
</dbReference>
<dbReference type="PATRIC" id="fig|1354303.4.peg.179"/>
<gene>
    <name evidence="1" type="ORF">M917_0178</name>
</gene>
<organism evidence="1 2">
    <name type="scientific">Psychrobacter aquaticus CMS 56</name>
    <dbReference type="NCBI Taxonomy" id="1354303"/>
    <lineage>
        <taxon>Bacteria</taxon>
        <taxon>Pseudomonadati</taxon>
        <taxon>Pseudomonadota</taxon>
        <taxon>Gammaproteobacteria</taxon>
        <taxon>Moraxellales</taxon>
        <taxon>Moraxellaceae</taxon>
        <taxon>Psychrobacter</taxon>
    </lineage>
</organism>
<proteinExistence type="predicted"/>
<dbReference type="Pfam" id="PF07591">
    <property type="entry name" value="PT-HINT"/>
    <property type="match status" value="1"/>
</dbReference>
<dbReference type="Gene3D" id="2.170.16.10">
    <property type="entry name" value="Hedgehog/Intein (Hint) domain"/>
    <property type="match status" value="1"/>
</dbReference>
<protein>
    <recommendedName>
        <fullName evidence="3">Intein C-terminal splicing domain-containing protein</fullName>
    </recommendedName>
</protein>
<sequence length="57" mass="6723">MTLIDCDEQAVLKVISQTKINKTYTVYNFEVDEFHTYHISKFGVWVHNACWIADKMP</sequence>
<name>U4TA28_9GAMM</name>
<dbReference type="RefSeq" id="WP_021812854.1">
    <property type="nucleotide sequence ID" value="NZ_AUSW01000006.1"/>
</dbReference>
<evidence type="ECO:0000313" key="1">
    <source>
        <dbReference type="EMBL" id="ERL56981.1"/>
    </source>
</evidence>
<dbReference type="AlphaFoldDB" id="U4TA28"/>
<dbReference type="InterPro" id="IPR036844">
    <property type="entry name" value="Hint_dom_sf"/>
</dbReference>
<dbReference type="SUPFAM" id="SSF51294">
    <property type="entry name" value="Hedgehog/intein (Hint) domain"/>
    <property type="match status" value="1"/>
</dbReference>
<evidence type="ECO:0008006" key="3">
    <source>
        <dbReference type="Google" id="ProtNLM"/>
    </source>
</evidence>